<dbReference type="InterPro" id="IPR022002">
    <property type="entry name" value="ChsH2_Znr"/>
</dbReference>
<reference evidence="3" key="1">
    <citation type="submission" date="2021-06" db="EMBL/GenBank/DDBJ databases">
        <authorList>
            <person name="Criscuolo A."/>
        </authorList>
    </citation>
    <scope>NUCLEOTIDE SEQUENCE</scope>
    <source>
        <strain evidence="3">CIP111803</strain>
    </source>
</reference>
<evidence type="ECO:0000313" key="4">
    <source>
        <dbReference type="Proteomes" id="UP000693892"/>
    </source>
</evidence>
<sequence length="137" mass="14601">MTISLSASAVEATLAPVEDLVDRAGDIALTDAGHRLIGSCCRSCGGKNFPKRMACVDCGGIELEDAELAHEGRLYSHTTVHVSSIRETPYRLGYIDLTDGVRILAQLDVAAVEGGIDGPVELVVNDGNWSFTRKEQA</sequence>
<feature type="domain" description="ChsH2 C-terminal OB-fold" evidence="1">
    <location>
        <begin position="67"/>
        <end position="124"/>
    </location>
</feature>
<name>A0A916K3E3_9MICO</name>
<dbReference type="Proteomes" id="UP000693892">
    <property type="component" value="Unassembled WGS sequence"/>
</dbReference>
<protein>
    <recommendedName>
        <fullName evidence="5">DUF35 domain-containing protein</fullName>
    </recommendedName>
</protein>
<proteinExistence type="predicted"/>
<dbReference type="Pfam" id="PF12172">
    <property type="entry name" value="zf-ChsH2"/>
    <property type="match status" value="1"/>
</dbReference>
<evidence type="ECO:0000313" key="3">
    <source>
        <dbReference type="EMBL" id="CAG7619438.1"/>
    </source>
</evidence>
<dbReference type="PANTHER" id="PTHR34075:SF5">
    <property type="entry name" value="BLR3430 PROTEIN"/>
    <property type="match status" value="1"/>
</dbReference>
<evidence type="ECO:0000259" key="2">
    <source>
        <dbReference type="Pfam" id="PF12172"/>
    </source>
</evidence>
<dbReference type="AlphaFoldDB" id="A0A916K3E3"/>
<gene>
    <name evidence="3" type="ORF">LEUCIP111803_02293</name>
</gene>
<dbReference type="Pfam" id="PF01796">
    <property type="entry name" value="OB_ChsH2_C"/>
    <property type="match status" value="1"/>
</dbReference>
<feature type="domain" description="ChsH2 rubredoxin-like zinc ribbon" evidence="2">
    <location>
        <begin position="34"/>
        <end position="60"/>
    </location>
</feature>
<comment type="caution">
    <text evidence="3">The sequence shown here is derived from an EMBL/GenBank/DDBJ whole genome shotgun (WGS) entry which is preliminary data.</text>
</comment>
<keyword evidence="4" id="KW-1185">Reference proteome</keyword>
<evidence type="ECO:0000259" key="1">
    <source>
        <dbReference type="Pfam" id="PF01796"/>
    </source>
</evidence>
<organism evidence="3 4">
    <name type="scientific">Leucobacter soli</name>
    <dbReference type="NCBI Taxonomy" id="2812850"/>
    <lineage>
        <taxon>Bacteria</taxon>
        <taxon>Bacillati</taxon>
        <taxon>Actinomycetota</taxon>
        <taxon>Actinomycetes</taxon>
        <taxon>Micrococcales</taxon>
        <taxon>Microbacteriaceae</taxon>
        <taxon>Leucobacter</taxon>
    </lineage>
</organism>
<dbReference type="PANTHER" id="PTHR34075">
    <property type="entry name" value="BLR3430 PROTEIN"/>
    <property type="match status" value="1"/>
</dbReference>
<evidence type="ECO:0008006" key="5">
    <source>
        <dbReference type="Google" id="ProtNLM"/>
    </source>
</evidence>
<dbReference type="InterPro" id="IPR002878">
    <property type="entry name" value="ChsH2_C"/>
</dbReference>
<dbReference type="EMBL" id="CAJVAP010000033">
    <property type="protein sequence ID" value="CAG7619438.1"/>
    <property type="molecule type" value="Genomic_DNA"/>
</dbReference>
<accession>A0A916K3E3</accession>
<dbReference type="InterPro" id="IPR052513">
    <property type="entry name" value="Thioester_dehydratase-like"/>
</dbReference>